<evidence type="ECO:0000259" key="2">
    <source>
        <dbReference type="Pfam" id="PF13568"/>
    </source>
</evidence>
<evidence type="ECO:0000313" key="3">
    <source>
        <dbReference type="EMBL" id="MCA0153847.1"/>
    </source>
</evidence>
<reference evidence="4" key="1">
    <citation type="submission" date="2023-07" db="EMBL/GenBank/DDBJ databases">
        <authorList>
            <person name="Yue Y."/>
        </authorList>
    </citation>
    <scope>NUCLEOTIDE SEQUENCE [LARGE SCALE GENOMIC DNA]</scope>
    <source>
        <strain evidence="4">2Y89</strain>
    </source>
</reference>
<dbReference type="Gene3D" id="2.40.160.20">
    <property type="match status" value="1"/>
</dbReference>
<protein>
    <submittedName>
        <fullName evidence="3">PorT family protein</fullName>
    </submittedName>
</protein>
<feature type="signal peptide" evidence="1">
    <location>
        <begin position="1"/>
        <end position="19"/>
    </location>
</feature>
<organism evidence="3 4">
    <name type="scientific">Winogradskyella vincentii</name>
    <dbReference type="NCBI Taxonomy" id="2877122"/>
    <lineage>
        <taxon>Bacteria</taxon>
        <taxon>Pseudomonadati</taxon>
        <taxon>Bacteroidota</taxon>
        <taxon>Flavobacteriia</taxon>
        <taxon>Flavobacteriales</taxon>
        <taxon>Flavobacteriaceae</taxon>
        <taxon>Winogradskyella</taxon>
    </lineage>
</organism>
<name>A0ABS7Y1T3_9FLAO</name>
<dbReference type="EMBL" id="JAIUJS010000006">
    <property type="protein sequence ID" value="MCA0153847.1"/>
    <property type="molecule type" value="Genomic_DNA"/>
</dbReference>
<feature type="domain" description="Outer membrane protein beta-barrel" evidence="2">
    <location>
        <begin position="19"/>
        <end position="168"/>
    </location>
</feature>
<dbReference type="Proteomes" id="UP001198402">
    <property type="component" value="Unassembled WGS sequence"/>
</dbReference>
<sequence>MKTFSTLFILLFTICFLDAQNEKGDFTLAPQLGVNFATYYAGSSDVTYDSRTSLAVGVVGEYYINDRWSFRSGIQFDPMGVKDGGGNIDKLNYLTIPLNANWHFGSTRKWYLNFGPAVSLLLSAEGDLSDGSTIDLKDAVPGTDFGFIAGIGYKFQISENFQLFIDYQGFGGFTNLDELGNLPFDIRNSRSSFNVGGVFML</sequence>
<dbReference type="InterPro" id="IPR011250">
    <property type="entry name" value="OMP/PagP_B-barrel"/>
</dbReference>
<evidence type="ECO:0000313" key="4">
    <source>
        <dbReference type="Proteomes" id="UP001198402"/>
    </source>
</evidence>
<feature type="chain" id="PRO_5045954855" evidence="1">
    <location>
        <begin position="20"/>
        <end position="201"/>
    </location>
</feature>
<comment type="caution">
    <text evidence="3">The sequence shown here is derived from an EMBL/GenBank/DDBJ whole genome shotgun (WGS) entry which is preliminary data.</text>
</comment>
<accession>A0ABS7Y1T3</accession>
<dbReference type="RefSeq" id="WP_224478808.1">
    <property type="nucleotide sequence ID" value="NZ_JAIUJS010000006.1"/>
</dbReference>
<dbReference type="Pfam" id="PF13568">
    <property type="entry name" value="OMP_b-brl_2"/>
    <property type="match status" value="1"/>
</dbReference>
<keyword evidence="1" id="KW-0732">Signal</keyword>
<keyword evidence="4" id="KW-1185">Reference proteome</keyword>
<dbReference type="SUPFAM" id="SSF56925">
    <property type="entry name" value="OMPA-like"/>
    <property type="match status" value="1"/>
</dbReference>
<gene>
    <name evidence="3" type="ORF">LBV24_11505</name>
</gene>
<dbReference type="InterPro" id="IPR025665">
    <property type="entry name" value="Beta-barrel_OMP_2"/>
</dbReference>
<evidence type="ECO:0000256" key="1">
    <source>
        <dbReference type="SAM" id="SignalP"/>
    </source>
</evidence>
<proteinExistence type="predicted"/>